<accession>A0A1E5QJN9</accession>
<reference evidence="3" key="1">
    <citation type="submission" date="2016-09" db="EMBL/GenBank/DDBJ databases">
        <title>Draft genome of thermotolerant cyanobacterium Desertifilum sp. strain IPPAS B-1220.</title>
        <authorList>
            <person name="Sinetova M.A."/>
            <person name="Bolakhan K."/>
            <person name="Zayadan B.K."/>
            <person name="Mironov K.S."/>
            <person name="Ustinova V."/>
            <person name="Kupriyanova E.V."/>
            <person name="Sidorov R.A."/>
            <person name="Skrypnik A.N."/>
            <person name="Gogoleva N.E."/>
            <person name="Gogolev Y.V."/>
            <person name="Los D.A."/>
        </authorList>
    </citation>
    <scope>NUCLEOTIDE SEQUENCE [LARGE SCALE GENOMIC DNA]</scope>
    <source>
        <strain evidence="3">IPPAS B-1220</strain>
    </source>
</reference>
<dbReference type="AlphaFoldDB" id="A0A1E5QJN9"/>
<dbReference type="STRING" id="1781255.BH720_12740"/>
<dbReference type="EMBL" id="MJGC01000060">
    <property type="protein sequence ID" value="OEJ74838.1"/>
    <property type="molecule type" value="Genomic_DNA"/>
</dbReference>
<dbReference type="Pfam" id="PF08291">
    <property type="entry name" value="Peptidase_M15_3"/>
    <property type="match status" value="1"/>
</dbReference>
<dbReference type="Gene3D" id="3.30.1380.10">
    <property type="match status" value="1"/>
</dbReference>
<protein>
    <recommendedName>
        <fullName evidence="2">Peptidase M15A C-terminal domain-containing protein</fullName>
    </recommendedName>
</protein>
<sequence length="265" mass="28966">MANDGRARIRITVDTVLKRSPRQSSELSPSELYAVRANSEYRIAAWLEEQGHWKFTLYFAVLGGFNTWYVFKGHSQLIFANPEAPIRPPTPAPTPTPAPAPAPTPAPAPAPAPAPTPAPAPVPTGPTIRVPGISNPVGLYQPIFVGSNFTWAEATHGGTRIPPNTSITYGMVRIARAAQEARNRIGRPFIITSWYRPPAINAAVGGAIYSRHLEGDGIDFYVNGLSGLQLYNLLDPWWQGGLGRYASFPDIVHLDARGFVSRWRY</sequence>
<comment type="caution">
    <text evidence="3">The sequence shown here is derived from an EMBL/GenBank/DDBJ whole genome shotgun (WGS) entry which is preliminary data.</text>
</comment>
<dbReference type="SUPFAM" id="SSF55166">
    <property type="entry name" value="Hedgehog/DD-peptidase"/>
    <property type="match status" value="1"/>
</dbReference>
<proteinExistence type="predicted"/>
<feature type="domain" description="Peptidase M15A C-terminal" evidence="2">
    <location>
        <begin position="163"/>
        <end position="255"/>
    </location>
</feature>
<evidence type="ECO:0000259" key="2">
    <source>
        <dbReference type="Pfam" id="PF08291"/>
    </source>
</evidence>
<dbReference type="InterPro" id="IPR013230">
    <property type="entry name" value="Peptidase_M15A_C"/>
</dbReference>
<evidence type="ECO:0000313" key="3">
    <source>
        <dbReference type="EMBL" id="OEJ74838.1"/>
    </source>
</evidence>
<name>A0A1E5QJN9_9CYAN</name>
<gene>
    <name evidence="3" type="ORF">BH720_12740</name>
</gene>
<organism evidence="3">
    <name type="scientific">Desertifilum tharense IPPAS B-1220</name>
    <dbReference type="NCBI Taxonomy" id="1781255"/>
    <lineage>
        <taxon>Bacteria</taxon>
        <taxon>Bacillati</taxon>
        <taxon>Cyanobacteriota</taxon>
        <taxon>Cyanophyceae</taxon>
        <taxon>Desertifilales</taxon>
        <taxon>Desertifilaceae</taxon>
        <taxon>Desertifilum</taxon>
    </lineage>
</organism>
<feature type="region of interest" description="Disordered" evidence="1">
    <location>
        <begin position="85"/>
        <end position="127"/>
    </location>
</feature>
<feature type="compositionally biased region" description="Pro residues" evidence="1">
    <location>
        <begin position="85"/>
        <end position="124"/>
    </location>
</feature>
<dbReference type="InterPro" id="IPR009045">
    <property type="entry name" value="Zn_M74/Hedgehog-like"/>
</dbReference>
<evidence type="ECO:0000256" key="1">
    <source>
        <dbReference type="SAM" id="MobiDB-lite"/>
    </source>
</evidence>